<protein>
    <submittedName>
        <fullName evidence="7">ABC transporter</fullName>
    </submittedName>
</protein>
<name>A0ABQ5UTC9_9HYPH</name>
<keyword evidence="5" id="KW-0175">Coiled coil</keyword>
<dbReference type="Pfam" id="PF00005">
    <property type="entry name" value="ABC_tran"/>
    <property type="match status" value="2"/>
</dbReference>
<accession>A0ABQ5UTC9</accession>
<dbReference type="PROSITE" id="PS50893">
    <property type="entry name" value="ABC_TRANSPORTER_2"/>
    <property type="match status" value="2"/>
</dbReference>
<reference evidence="7" key="1">
    <citation type="journal article" date="2014" name="Int. J. Syst. Evol. Microbiol.">
        <title>Complete genome of a new Firmicutes species belonging to the dominant human colonic microbiota ('Ruminococcus bicirculans') reveals two chromosomes and a selective capacity to utilize plant glucans.</title>
        <authorList>
            <consortium name="NISC Comparative Sequencing Program"/>
            <person name="Wegmann U."/>
            <person name="Louis P."/>
            <person name="Goesmann A."/>
            <person name="Henrissat B."/>
            <person name="Duncan S.H."/>
            <person name="Flint H.J."/>
        </authorList>
    </citation>
    <scope>NUCLEOTIDE SEQUENCE</scope>
    <source>
        <strain evidence="7">NBRC 107169</strain>
    </source>
</reference>
<evidence type="ECO:0000256" key="1">
    <source>
        <dbReference type="ARBA" id="ARBA00005417"/>
    </source>
</evidence>
<dbReference type="InterPro" id="IPR027417">
    <property type="entry name" value="P-loop_NTPase"/>
</dbReference>
<evidence type="ECO:0000313" key="8">
    <source>
        <dbReference type="Proteomes" id="UP001161405"/>
    </source>
</evidence>
<dbReference type="InterPro" id="IPR017871">
    <property type="entry name" value="ABC_transporter-like_CS"/>
</dbReference>
<feature type="coiled-coil region" evidence="5">
    <location>
        <begin position="225"/>
        <end position="278"/>
    </location>
</feature>
<dbReference type="InterPro" id="IPR003593">
    <property type="entry name" value="AAA+_ATPase"/>
</dbReference>
<dbReference type="PANTHER" id="PTHR19211:SF14">
    <property type="entry name" value="ATP-BINDING CASSETTE SUB-FAMILY F MEMBER 1"/>
    <property type="match status" value="1"/>
</dbReference>
<evidence type="ECO:0000313" key="7">
    <source>
        <dbReference type="EMBL" id="GLQ18543.1"/>
    </source>
</evidence>
<feature type="domain" description="ABC transporter" evidence="6">
    <location>
        <begin position="296"/>
        <end position="504"/>
    </location>
</feature>
<keyword evidence="3" id="KW-0547">Nucleotide-binding</keyword>
<dbReference type="InterPro" id="IPR050611">
    <property type="entry name" value="ABCF"/>
</dbReference>
<dbReference type="Gene3D" id="3.40.50.300">
    <property type="entry name" value="P-loop containing nucleotide triphosphate hydrolases"/>
    <property type="match status" value="2"/>
</dbReference>
<comment type="similarity">
    <text evidence="1">Belongs to the ABC transporter superfamily.</text>
</comment>
<keyword evidence="2" id="KW-0677">Repeat</keyword>
<reference evidence="7" key="2">
    <citation type="submission" date="2023-01" db="EMBL/GenBank/DDBJ databases">
        <title>Draft genome sequence of Maritalea porphyrae strain NBRC 107169.</title>
        <authorList>
            <person name="Sun Q."/>
            <person name="Mori K."/>
        </authorList>
    </citation>
    <scope>NUCLEOTIDE SEQUENCE</scope>
    <source>
        <strain evidence="7">NBRC 107169</strain>
    </source>
</reference>
<keyword evidence="8" id="KW-1185">Reference proteome</keyword>
<dbReference type="SUPFAM" id="SSF52540">
    <property type="entry name" value="P-loop containing nucleoside triphosphate hydrolases"/>
    <property type="match status" value="2"/>
</dbReference>
<dbReference type="EMBL" id="BSNI01000002">
    <property type="protein sequence ID" value="GLQ18543.1"/>
    <property type="molecule type" value="Genomic_DNA"/>
</dbReference>
<feature type="domain" description="ABC transporter" evidence="6">
    <location>
        <begin position="4"/>
        <end position="222"/>
    </location>
</feature>
<sequence>MASIQLKDVSAIAQAELFKNLNLSVSNGESVGLIAANGRGKTTLLRFLAGQSEPSSGQIAFSRGARVGYVEQEVEQDQLDQSVYDFVASALSDEQRDYEIWRVDVALAEFQVPEAQYHEPLRKLSGGWRRLIMIARVWLTEPDILLLDEPTNHLDLAKIVQLESWIKQTSAQVPMIVASHDRAFLDNCTNRSLFLRPGISRYFSVPYSEARAALEQEDAAAEKVLIKEQKQAKQLREQAAKLNNVGINSGSDLLQTKAKQLRKRASDIEDNLKDLHKERHGDITLANRGTHAKVIMSFEDVTVCAPNGDKLFSIEKELIYAGDRIVVLAENGAGKTQLIKKVHRAFQSEGSELGIWGTPSTVLGYADQEISQLPVDETPENFILQHKGVGNARCRSLLANIGFEFEKQSKPIGHLSYGQRSRLALLSLRLIEPNFYLLDEPTNHVDIPGREMLEAEIVEKGATAIIVSHDREFARSVGTRYFEIEKRRKRLVEVASPEPFFERMSH</sequence>
<evidence type="ECO:0000259" key="6">
    <source>
        <dbReference type="PROSITE" id="PS50893"/>
    </source>
</evidence>
<proteinExistence type="inferred from homology"/>
<dbReference type="RefSeq" id="WP_284365545.1">
    <property type="nucleotide sequence ID" value="NZ_BSNI01000002.1"/>
</dbReference>
<dbReference type="InterPro" id="IPR003439">
    <property type="entry name" value="ABC_transporter-like_ATP-bd"/>
</dbReference>
<evidence type="ECO:0000256" key="2">
    <source>
        <dbReference type="ARBA" id="ARBA00022737"/>
    </source>
</evidence>
<dbReference type="Proteomes" id="UP001161405">
    <property type="component" value="Unassembled WGS sequence"/>
</dbReference>
<dbReference type="CDD" id="cd03221">
    <property type="entry name" value="ABCF_EF-3"/>
    <property type="match status" value="1"/>
</dbReference>
<comment type="caution">
    <text evidence="7">The sequence shown here is derived from an EMBL/GenBank/DDBJ whole genome shotgun (WGS) entry which is preliminary data.</text>
</comment>
<dbReference type="PROSITE" id="PS00211">
    <property type="entry name" value="ABC_TRANSPORTER_1"/>
    <property type="match status" value="1"/>
</dbReference>
<gene>
    <name evidence="7" type="ORF">GCM10007879_27920</name>
</gene>
<dbReference type="PANTHER" id="PTHR19211">
    <property type="entry name" value="ATP-BINDING TRANSPORT PROTEIN-RELATED"/>
    <property type="match status" value="1"/>
</dbReference>
<dbReference type="SMART" id="SM00382">
    <property type="entry name" value="AAA"/>
    <property type="match status" value="2"/>
</dbReference>
<evidence type="ECO:0000256" key="4">
    <source>
        <dbReference type="ARBA" id="ARBA00022840"/>
    </source>
</evidence>
<evidence type="ECO:0000256" key="5">
    <source>
        <dbReference type="SAM" id="Coils"/>
    </source>
</evidence>
<organism evidence="7 8">
    <name type="scientific">Maritalea porphyrae</name>
    <dbReference type="NCBI Taxonomy" id="880732"/>
    <lineage>
        <taxon>Bacteria</taxon>
        <taxon>Pseudomonadati</taxon>
        <taxon>Pseudomonadota</taxon>
        <taxon>Alphaproteobacteria</taxon>
        <taxon>Hyphomicrobiales</taxon>
        <taxon>Devosiaceae</taxon>
        <taxon>Maritalea</taxon>
    </lineage>
</organism>
<evidence type="ECO:0000256" key="3">
    <source>
        <dbReference type="ARBA" id="ARBA00022741"/>
    </source>
</evidence>
<keyword evidence="4" id="KW-0067">ATP-binding</keyword>